<evidence type="ECO:0000313" key="1">
    <source>
        <dbReference type="EMBL" id="QLG44687.1"/>
    </source>
</evidence>
<organism evidence="1 2">
    <name type="scientific">Costertonia aggregata</name>
    <dbReference type="NCBI Taxonomy" id="343403"/>
    <lineage>
        <taxon>Bacteria</taxon>
        <taxon>Pseudomonadati</taxon>
        <taxon>Bacteroidota</taxon>
        <taxon>Flavobacteriia</taxon>
        <taxon>Flavobacteriales</taxon>
        <taxon>Flavobacteriaceae</taxon>
        <taxon>Costertonia</taxon>
    </lineage>
</organism>
<reference evidence="1 2" key="1">
    <citation type="journal article" date="2006" name="Int. J. Syst. Evol. Microbiol.">
        <title>Costertonia aggregata gen. nov., sp. nov., a mesophilic marine bacterium of the family Flavobacteriaceae, isolated from a mature biofilm.</title>
        <authorList>
            <person name="Kwon K.K."/>
            <person name="Lee Y.K."/>
            <person name="Lee H.K."/>
        </authorList>
    </citation>
    <scope>NUCLEOTIDE SEQUENCE [LARGE SCALE GENOMIC DNA]</scope>
    <source>
        <strain evidence="1 2">KCCM 42265</strain>
    </source>
</reference>
<evidence type="ECO:0000313" key="2">
    <source>
        <dbReference type="Proteomes" id="UP000509302"/>
    </source>
</evidence>
<proteinExistence type="predicted"/>
<protein>
    <recommendedName>
        <fullName evidence="3">DUF4488 domain-containing protein</fullName>
    </recommendedName>
</protein>
<gene>
    <name evidence="1" type="ORF">HYG79_04780</name>
</gene>
<dbReference type="EMBL" id="CP058595">
    <property type="protein sequence ID" value="QLG44687.1"/>
    <property type="molecule type" value="Genomic_DNA"/>
</dbReference>
<keyword evidence="2" id="KW-1185">Reference proteome</keyword>
<dbReference type="Proteomes" id="UP000509302">
    <property type="component" value="Chromosome"/>
</dbReference>
<dbReference type="KEGG" id="cagg:HYG79_04780"/>
<accession>A0A7H9AMN9</accession>
<sequence length="130" mass="14614">MKIIYVLLFSLLVPIPDNIKAQSTDIDLNVLVGQWKIDMSPQDKTDGNFAMMNITKIEGYTFKGEFYREGVKIRNAQINSQLGVIYGALVSGDNSGIYNTSFYYKDGMLHGTTHSVNKNFLAVWTATKSY</sequence>
<evidence type="ECO:0008006" key="3">
    <source>
        <dbReference type="Google" id="ProtNLM"/>
    </source>
</evidence>
<name>A0A7H9AMN9_9FLAO</name>
<dbReference type="RefSeq" id="WP_179241021.1">
    <property type="nucleotide sequence ID" value="NZ_CP058595.1"/>
</dbReference>
<dbReference type="AlphaFoldDB" id="A0A7H9AMN9"/>